<protein>
    <recommendedName>
        <fullName evidence="3 8">UTP--glucose-1-phosphate uridylyltransferase</fullName>
        <ecNumber evidence="2 8">2.7.7.9</ecNumber>
    </recommendedName>
    <alternativeName>
        <fullName evidence="8">UDP-glucose pyrophosphorylase</fullName>
    </alternativeName>
</protein>
<comment type="function">
    <text evidence="6">May play a role in stationary phase survival.</text>
</comment>
<dbReference type="InterPro" id="IPR005835">
    <property type="entry name" value="NTP_transferase_dom"/>
</dbReference>
<dbReference type="CDD" id="cd02541">
    <property type="entry name" value="UGPase_prokaryotic"/>
    <property type="match status" value="1"/>
</dbReference>
<evidence type="ECO:0000259" key="9">
    <source>
        <dbReference type="Pfam" id="PF00483"/>
    </source>
</evidence>
<dbReference type="InterPro" id="IPR005771">
    <property type="entry name" value="GalU_uridylyltTrfase_bac/arc"/>
</dbReference>
<dbReference type="Pfam" id="PF00483">
    <property type="entry name" value="NTP_transferase"/>
    <property type="match status" value="1"/>
</dbReference>
<dbReference type="SMR" id="P74969"/>
<name>P74969_XANCA</name>
<accession>P74969</accession>
<reference evidence="10" key="1">
    <citation type="journal article" date="1996" name="Biochem. Biophys. Res. Commun.">
        <title>The gene encoding UDP-glucose pyrophosphorylase is required for the synthesis of xanthan gum in Xanthomonas campestris.</title>
        <authorList>
            <person name="Wei C.L."/>
            <person name="Lin N.T."/>
            <person name="Weng S.F."/>
            <person name="Tseng Y.H."/>
        </authorList>
    </citation>
    <scope>NUCLEOTIDE SEQUENCE</scope>
</reference>
<comment type="similarity">
    <text evidence="1 8">Belongs to the UDPGP type 2 family.</text>
</comment>
<evidence type="ECO:0000256" key="6">
    <source>
        <dbReference type="ARBA" id="ARBA00037294"/>
    </source>
</evidence>
<evidence type="ECO:0000256" key="4">
    <source>
        <dbReference type="ARBA" id="ARBA00022679"/>
    </source>
</evidence>
<evidence type="ECO:0000313" key="10">
    <source>
        <dbReference type="EMBL" id="AAB17376.1"/>
    </source>
</evidence>
<dbReference type="EC" id="2.7.7.9" evidence="2 8"/>
<organism evidence="10">
    <name type="scientific">Xanthomonas campestris</name>
    <dbReference type="NCBI Taxonomy" id="339"/>
    <lineage>
        <taxon>Bacteria</taxon>
        <taxon>Pseudomonadati</taxon>
        <taxon>Pseudomonadota</taxon>
        <taxon>Gammaproteobacteria</taxon>
        <taxon>Lysobacterales</taxon>
        <taxon>Lysobacteraceae</taxon>
        <taxon>Xanthomonas</taxon>
    </lineage>
</organism>
<dbReference type="SUPFAM" id="SSF53448">
    <property type="entry name" value="Nucleotide-diphospho-sugar transferases"/>
    <property type="match status" value="1"/>
</dbReference>
<reference evidence="10" key="2">
    <citation type="submission" date="1996-07" db="EMBL/GenBank/DDBJ databases">
        <authorList>
            <person name="Wei C.-L."/>
            <person name="Lin N.-T."/>
            <person name="Weng S.-F."/>
            <person name="Tseng Y.-H."/>
        </authorList>
    </citation>
    <scope>NUCLEOTIDE SEQUENCE</scope>
</reference>
<dbReference type="GO" id="GO:0003983">
    <property type="term" value="F:UTP:glucose-1-phosphate uridylyltransferase activity"/>
    <property type="evidence" value="ECO:0007669"/>
    <property type="project" value="UniProtKB-EC"/>
</dbReference>
<feature type="domain" description="Nucleotidyl transferase" evidence="9">
    <location>
        <begin position="12"/>
        <end position="269"/>
    </location>
</feature>
<dbReference type="EMBL" id="U65532">
    <property type="protein sequence ID" value="AAB17376.1"/>
    <property type="molecule type" value="Genomic_DNA"/>
</dbReference>
<evidence type="ECO:0000256" key="5">
    <source>
        <dbReference type="ARBA" id="ARBA00022695"/>
    </source>
</evidence>
<dbReference type="InterPro" id="IPR029044">
    <property type="entry name" value="Nucleotide-diphossugar_trans"/>
</dbReference>
<dbReference type="Gene3D" id="3.90.550.10">
    <property type="entry name" value="Spore Coat Polysaccharide Biosynthesis Protein SpsA, Chain A"/>
    <property type="match status" value="1"/>
</dbReference>
<keyword evidence="5 8" id="KW-0548">Nucleotidyltransferase</keyword>
<dbReference type="PANTHER" id="PTHR43197:SF1">
    <property type="entry name" value="UTP--GLUCOSE-1-PHOSPHATE URIDYLYLTRANSFERASE"/>
    <property type="match status" value="1"/>
</dbReference>
<evidence type="ECO:0000256" key="2">
    <source>
        <dbReference type="ARBA" id="ARBA00012415"/>
    </source>
</evidence>
<keyword evidence="4 8" id="KW-0808">Transferase</keyword>
<evidence type="ECO:0000256" key="1">
    <source>
        <dbReference type="ARBA" id="ARBA00006890"/>
    </source>
</evidence>
<evidence type="ECO:0000256" key="7">
    <source>
        <dbReference type="ARBA" id="ARBA00048128"/>
    </source>
</evidence>
<comment type="catalytic activity">
    <reaction evidence="7 8">
        <text>alpha-D-glucose 1-phosphate + UTP + H(+) = UDP-alpha-D-glucose + diphosphate</text>
        <dbReference type="Rhea" id="RHEA:19889"/>
        <dbReference type="ChEBI" id="CHEBI:15378"/>
        <dbReference type="ChEBI" id="CHEBI:33019"/>
        <dbReference type="ChEBI" id="CHEBI:46398"/>
        <dbReference type="ChEBI" id="CHEBI:58601"/>
        <dbReference type="ChEBI" id="CHEBI:58885"/>
        <dbReference type="EC" id="2.7.7.9"/>
    </reaction>
</comment>
<dbReference type="PANTHER" id="PTHR43197">
    <property type="entry name" value="UTP--GLUCOSE-1-PHOSPHATE URIDYLYLTRANSFERASE"/>
    <property type="match status" value="1"/>
</dbReference>
<dbReference type="PIR" id="JC4985">
    <property type="entry name" value="JC4985"/>
</dbReference>
<evidence type="ECO:0000256" key="8">
    <source>
        <dbReference type="RuleBase" id="RU361259"/>
    </source>
</evidence>
<evidence type="ECO:0000256" key="3">
    <source>
        <dbReference type="ARBA" id="ARBA00019048"/>
    </source>
</evidence>
<proteinExistence type="inferred from homology"/>
<dbReference type="NCBIfam" id="TIGR01099">
    <property type="entry name" value="galU"/>
    <property type="match status" value="1"/>
</dbReference>
<dbReference type="AlphaFoldDB" id="P74969"/>
<sequence length="324" mass="35229">MSKRIRKAVFPVAGLGTRFLPATKTVPKEMLPIIDKPLIQYAVDEAIQAGCDTLIFVTNRYKHSIADYFDKAYELEQKLERAGKLEQLELVRHALPEGVRAIFVTQAEALGLGHAVLCAKAVVGDEPFAVLLPDDLMWNRGDAALTQMADVAEASGGSVIAVEDVPHDKTASYGIVSTDAFDGRKGRINAIVEKPKPEVAPSNLAVVGRYVLSPKIFEYLESTGAGAGGEIQLTDAIAELLKQEQVDAFRFEGRRFDCGAHIGLIEATVHFALEHEKHGAPAKEIIRSALAAADARVSVRLAVLQRTAPLAPFWVRALEEWCHA</sequence>
<dbReference type="GO" id="GO:0006011">
    <property type="term" value="P:UDP-alpha-D-glucose metabolic process"/>
    <property type="evidence" value="ECO:0007669"/>
    <property type="project" value="InterPro"/>
</dbReference>